<feature type="transmembrane region" description="Helical" evidence="8">
    <location>
        <begin position="257"/>
        <end position="277"/>
    </location>
</feature>
<feature type="transmembrane region" description="Helical" evidence="8">
    <location>
        <begin position="338"/>
        <end position="354"/>
    </location>
</feature>
<feature type="transmembrane region" description="Helical" evidence="8">
    <location>
        <begin position="182"/>
        <end position="200"/>
    </location>
</feature>
<evidence type="ECO:0000256" key="5">
    <source>
        <dbReference type="ARBA" id="ARBA00023136"/>
    </source>
</evidence>
<evidence type="ECO:0000256" key="4">
    <source>
        <dbReference type="ARBA" id="ARBA00022989"/>
    </source>
</evidence>
<dbReference type="OMA" id="WAKRIAM"/>
<keyword evidence="4 8" id="KW-1133">Transmembrane helix</keyword>
<name>A0A5J4YGV8_PORPP</name>
<keyword evidence="10" id="KW-1185">Reference proteome</keyword>
<gene>
    <name evidence="9" type="ORF">FVE85_4377</name>
</gene>
<comment type="similarity">
    <text evidence="2">Belongs to the TMEM161 family.</text>
</comment>
<evidence type="ECO:0000256" key="3">
    <source>
        <dbReference type="ARBA" id="ARBA00022692"/>
    </source>
</evidence>
<reference evidence="10" key="1">
    <citation type="journal article" date="2019" name="Nat. Commun.">
        <title>Expansion of phycobilisome linker gene families in mesophilic red algae.</title>
        <authorList>
            <person name="Lee J."/>
            <person name="Kim D."/>
            <person name="Bhattacharya D."/>
            <person name="Yoon H.S."/>
        </authorList>
    </citation>
    <scope>NUCLEOTIDE SEQUENCE [LARGE SCALE GENOMIC DNA]</scope>
    <source>
        <strain evidence="10">CCMP 1328</strain>
    </source>
</reference>
<evidence type="ECO:0008006" key="11">
    <source>
        <dbReference type="Google" id="ProtNLM"/>
    </source>
</evidence>
<organism evidence="9 10">
    <name type="scientific">Porphyridium purpureum</name>
    <name type="common">Red alga</name>
    <name type="synonym">Porphyridium cruentum</name>
    <dbReference type="NCBI Taxonomy" id="35688"/>
    <lineage>
        <taxon>Eukaryota</taxon>
        <taxon>Rhodophyta</taxon>
        <taxon>Bangiophyceae</taxon>
        <taxon>Porphyridiales</taxon>
        <taxon>Porphyridiaceae</taxon>
        <taxon>Porphyridium</taxon>
    </lineage>
</organism>
<feature type="transmembrane region" description="Helical" evidence="8">
    <location>
        <begin position="489"/>
        <end position="508"/>
    </location>
</feature>
<proteinExistence type="inferred from homology"/>
<dbReference type="InterPro" id="IPR019395">
    <property type="entry name" value="Transmembrane_161A/B"/>
</dbReference>
<evidence type="ECO:0000313" key="9">
    <source>
        <dbReference type="EMBL" id="KAA8490746.1"/>
    </source>
</evidence>
<evidence type="ECO:0000256" key="2">
    <source>
        <dbReference type="ARBA" id="ARBA00009706"/>
    </source>
</evidence>
<dbReference type="PANTHER" id="PTHR13624:SF6">
    <property type="entry name" value="EMEI"/>
    <property type="match status" value="1"/>
</dbReference>
<comment type="subcellular location">
    <subcellularLocation>
        <location evidence="1">Membrane</location>
        <topology evidence="1">Multi-pass membrane protein</topology>
    </subcellularLocation>
</comment>
<dbReference type="PANTHER" id="PTHR13624">
    <property type="entry name" value="RE42071P"/>
    <property type="match status" value="1"/>
</dbReference>
<keyword evidence="6" id="KW-0325">Glycoprotein</keyword>
<evidence type="ECO:0000256" key="7">
    <source>
        <dbReference type="SAM" id="MobiDB-lite"/>
    </source>
</evidence>
<keyword evidence="5 8" id="KW-0472">Membrane</keyword>
<keyword evidence="3 8" id="KW-0812">Transmembrane</keyword>
<evidence type="ECO:0000313" key="10">
    <source>
        <dbReference type="Proteomes" id="UP000324585"/>
    </source>
</evidence>
<evidence type="ECO:0000256" key="6">
    <source>
        <dbReference type="ARBA" id="ARBA00023180"/>
    </source>
</evidence>
<dbReference type="AlphaFoldDB" id="A0A5J4YGV8"/>
<sequence>MGLFPPMLVPSIVVLFVYARTQHMYMIVGRFLYGCWYVYAPPVATLQAALLESISTGKTKKGAASANAARSRNKDKAKQQAVEVGLRQVKIDKQFFLDQAIGPRAYISNLDHLFVLFGVCAASFVVEELTVQIKSAGPASFQPCMYLVALPALGYALSELFFISFRLRPSASSSTNSLERNFVLVVMFLAFCMSWFVILADRDEATNFVVPFRVDLSLTRAAHHMVDWAYAELNRTAADPAAKMSTAMRLAFGMQSVLPVMCAVISAAFLLPALRYGRALAQIAADFNANEKSTKRSAEMFGLVLDFMLSLLLCVSFSKPVAAHMAALLPGVQHSDHVLRFVLGAASFLIRVIMTRTHFQAHLDSAFSYIKSAFDKVQQRDVVSVPVPGSGEPKQQERAAKSGASAFKRSNAPDQIALSAATQLYTNVVSTNVFSLGAVVLYMAPTYVQMLLLLLATRHSNVLFCSASGVSIASTGNWATTAQSVFGMLYMWSVFAWTQFSILGVIYGKAMQTFG</sequence>
<dbReference type="EMBL" id="VRMN01000019">
    <property type="protein sequence ID" value="KAA8490746.1"/>
    <property type="molecule type" value="Genomic_DNA"/>
</dbReference>
<feature type="transmembrane region" description="Helical" evidence="8">
    <location>
        <begin position="113"/>
        <end position="133"/>
    </location>
</feature>
<feature type="region of interest" description="Disordered" evidence="7">
    <location>
        <begin position="386"/>
        <end position="407"/>
    </location>
</feature>
<dbReference type="GO" id="GO:0016020">
    <property type="term" value="C:membrane"/>
    <property type="evidence" value="ECO:0007669"/>
    <property type="project" value="UniProtKB-SubCell"/>
</dbReference>
<accession>A0A5J4YGV8</accession>
<comment type="caution">
    <text evidence="9">The sequence shown here is derived from an EMBL/GenBank/DDBJ whole genome shotgun (WGS) entry which is preliminary data.</text>
</comment>
<feature type="transmembrane region" description="Helical" evidence="8">
    <location>
        <begin position="145"/>
        <end position="162"/>
    </location>
</feature>
<feature type="transmembrane region" description="Helical" evidence="8">
    <location>
        <begin position="298"/>
        <end position="318"/>
    </location>
</feature>
<evidence type="ECO:0000256" key="8">
    <source>
        <dbReference type="SAM" id="Phobius"/>
    </source>
</evidence>
<protein>
    <recommendedName>
        <fullName evidence="11">Transmembrane protein</fullName>
    </recommendedName>
</protein>
<feature type="transmembrane region" description="Helical" evidence="8">
    <location>
        <begin position="433"/>
        <end position="456"/>
    </location>
</feature>
<evidence type="ECO:0000256" key="1">
    <source>
        <dbReference type="ARBA" id="ARBA00004141"/>
    </source>
</evidence>
<dbReference type="Proteomes" id="UP000324585">
    <property type="component" value="Unassembled WGS sequence"/>
</dbReference>